<accession>A0A2A3YF01</accession>
<gene>
    <name evidence="2" type="ORF">CIK66_16890</name>
</gene>
<feature type="compositionally biased region" description="Basic and acidic residues" evidence="1">
    <location>
        <begin position="506"/>
        <end position="524"/>
    </location>
</feature>
<feature type="region of interest" description="Disordered" evidence="1">
    <location>
        <begin position="1"/>
        <end position="21"/>
    </location>
</feature>
<dbReference type="AlphaFoldDB" id="A0A2A3YF01"/>
<keyword evidence="3" id="KW-1185">Reference proteome</keyword>
<evidence type="ECO:0008006" key="4">
    <source>
        <dbReference type="Google" id="ProtNLM"/>
    </source>
</evidence>
<dbReference type="Proteomes" id="UP000218598">
    <property type="component" value="Unassembled WGS sequence"/>
</dbReference>
<reference evidence="2 3" key="1">
    <citation type="journal article" date="2017" name="Elife">
        <title>Extensive horizontal gene transfer in cheese-associated bacteria.</title>
        <authorList>
            <person name="Bonham K.S."/>
            <person name="Wolfe B.E."/>
            <person name="Dutton R.J."/>
        </authorList>
    </citation>
    <scope>NUCLEOTIDE SEQUENCE [LARGE SCALE GENOMIC DNA]</scope>
    <source>
        <strain evidence="2 3">341_9</strain>
    </source>
</reference>
<evidence type="ECO:0000313" key="3">
    <source>
        <dbReference type="Proteomes" id="UP000218598"/>
    </source>
</evidence>
<feature type="region of interest" description="Disordered" evidence="1">
    <location>
        <begin position="500"/>
        <end position="556"/>
    </location>
</feature>
<organism evidence="2 3">
    <name type="scientific">Brachybacterium alimentarium</name>
    <dbReference type="NCBI Taxonomy" id="47845"/>
    <lineage>
        <taxon>Bacteria</taxon>
        <taxon>Bacillati</taxon>
        <taxon>Actinomycetota</taxon>
        <taxon>Actinomycetes</taxon>
        <taxon>Micrococcales</taxon>
        <taxon>Dermabacteraceae</taxon>
        <taxon>Brachybacterium</taxon>
    </lineage>
</organism>
<dbReference type="SUPFAM" id="SSF52540">
    <property type="entry name" value="P-loop containing nucleoside triphosphate hydrolases"/>
    <property type="match status" value="1"/>
</dbReference>
<name>A0A2A3YF01_9MICO</name>
<dbReference type="RefSeq" id="WP_096197815.1">
    <property type="nucleotide sequence ID" value="NZ_JBQQJY010000037.1"/>
</dbReference>
<dbReference type="InterPro" id="IPR027417">
    <property type="entry name" value="P-loop_NTPase"/>
</dbReference>
<dbReference type="EMBL" id="NRGR01000033">
    <property type="protein sequence ID" value="PCC37874.1"/>
    <property type="molecule type" value="Genomic_DNA"/>
</dbReference>
<feature type="compositionally biased region" description="Basic and acidic residues" evidence="1">
    <location>
        <begin position="546"/>
        <end position="555"/>
    </location>
</feature>
<sequence>MTASAAHVQRTRHRVPGFDPHNDAHVAAVEAKLSDEAGTGFRVVGFDPETQTVTFERTRAVTEVAAEKGTTRLIASLRTGAKPSDGEREAIRLENQNPGYTMTRFEPHLSHAVLEKLPEDAIRCRGAIAVVLAVKPWQVQVARRRGGGFVLDLPTSYVPSRHDGKLTEVAENVIGRPGWYVDIDAKALTAQIIPAQPPTFPAMIPYPFDRDIPTFTSPADTAWTQAPLGCALGRPGDVTGPEFRLDLASASHTLLQGLPMSGKSVNINAFAYWMLQVGAELAIVDTPDKAVDFEWIKPYVRDGGWGCESYEAMVATCGMVYAEGKRRAAVLKRRGINNWFSITDDPSFRPIVLIADEYTGLMTPERVPKALPKDHPMRVEAEATNGFKDMVATFIQKIALEMRFVGVHVFVSTQLGNTKTGVSTALKAACGNRFLMGPNASDNQRANAFSAPDSVAEVPENVKTTAGVSKGVGVTETEGQPSRVFKGYFAPTATFTEHLARSSTVRRTDRPEPTQAEIAEHTGMDDLDAGAGQLGDDDPWNGRRVPKAESDRVYNEDGTELRGAAAAAHAAKAAGA</sequence>
<evidence type="ECO:0000256" key="1">
    <source>
        <dbReference type="SAM" id="MobiDB-lite"/>
    </source>
</evidence>
<proteinExistence type="predicted"/>
<evidence type="ECO:0000313" key="2">
    <source>
        <dbReference type="EMBL" id="PCC37874.1"/>
    </source>
</evidence>
<dbReference type="OrthoDB" id="5083868at2"/>
<protein>
    <recommendedName>
        <fullName evidence="4">FtsK domain-containing protein</fullName>
    </recommendedName>
</protein>
<dbReference type="Gene3D" id="3.40.50.300">
    <property type="entry name" value="P-loop containing nucleotide triphosphate hydrolases"/>
    <property type="match status" value="1"/>
</dbReference>
<comment type="caution">
    <text evidence="2">The sequence shown here is derived from an EMBL/GenBank/DDBJ whole genome shotgun (WGS) entry which is preliminary data.</text>
</comment>